<evidence type="ECO:0000259" key="4">
    <source>
        <dbReference type="PROSITE" id="PS01031"/>
    </source>
</evidence>
<evidence type="ECO:0000256" key="1">
    <source>
        <dbReference type="PROSITE-ProRule" id="PRU00285"/>
    </source>
</evidence>
<proteinExistence type="inferred from homology"/>
<protein>
    <recommendedName>
        <fullName evidence="4">SHSP domain-containing protein</fullName>
    </recommendedName>
</protein>
<accession>A0A1F8GQ95</accession>
<reference evidence="5 6" key="1">
    <citation type="journal article" date="2016" name="Nat. Commun.">
        <title>Thousands of microbial genomes shed light on interconnected biogeochemical processes in an aquifer system.</title>
        <authorList>
            <person name="Anantharaman K."/>
            <person name="Brown C.T."/>
            <person name="Hug L.A."/>
            <person name="Sharon I."/>
            <person name="Castelle C.J."/>
            <person name="Probst A.J."/>
            <person name="Thomas B.C."/>
            <person name="Singh A."/>
            <person name="Wilkins M.J."/>
            <person name="Karaoz U."/>
            <person name="Brodie E.L."/>
            <person name="Williams K.H."/>
            <person name="Hubbard S.S."/>
            <person name="Banfield J.F."/>
        </authorList>
    </citation>
    <scope>NUCLEOTIDE SEQUENCE [LARGE SCALE GENOMIC DNA]</scope>
</reference>
<dbReference type="STRING" id="1802701.A3A33_04970"/>
<dbReference type="SUPFAM" id="SSF49764">
    <property type="entry name" value="HSP20-like chaperones"/>
    <property type="match status" value="1"/>
</dbReference>
<dbReference type="InterPro" id="IPR031107">
    <property type="entry name" value="Small_HSP"/>
</dbReference>
<dbReference type="CDD" id="cd06464">
    <property type="entry name" value="ACD_sHsps-like"/>
    <property type="match status" value="1"/>
</dbReference>
<evidence type="ECO:0000313" key="6">
    <source>
        <dbReference type="Proteomes" id="UP000179047"/>
    </source>
</evidence>
<organism evidence="5 6">
    <name type="scientific">Candidatus Yanofskybacteria bacterium RIFCSPLOWO2_01_FULL_49_25</name>
    <dbReference type="NCBI Taxonomy" id="1802701"/>
    <lineage>
        <taxon>Bacteria</taxon>
        <taxon>Candidatus Yanofskyibacteriota</taxon>
    </lineage>
</organism>
<feature type="region of interest" description="Disordered" evidence="3">
    <location>
        <begin position="1"/>
        <end position="34"/>
    </location>
</feature>
<dbReference type="Gene3D" id="2.60.40.790">
    <property type="match status" value="1"/>
</dbReference>
<sequence length="137" mass="15147">MSVSIEEQFGAASLAASRSTTKPKTPPEDEGQLTVDVYQTEDEIVIKSTIAGVTPDDMDIGITPEMITIKGTRKPDELVAPEDYYYQELYWGPFSRSIIVPEDIDVEKASASMKNGILTLRLPKLAKSRIKKVKILS</sequence>
<gene>
    <name evidence="5" type="ORF">A3A33_04970</name>
</gene>
<comment type="similarity">
    <text evidence="1 2">Belongs to the small heat shock protein (HSP20) family.</text>
</comment>
<dbReference type="PROSITE" id="PS01031">
    <property type="entry name" value="SHSP"/>
    <property type="match status" value="1"/>
</dbReference>
<evidence type="ECO:0000313" key="5">
    <source>
        <dbReference type="EMBL" id="OGN27543.1"/>
    </source>
</evidence>
<comment type="caution">
    <text evidence="5">The sequence shown here is derived from an EMBL/GenBank/DDBJ whole genome shotgun (WGS) entry which is preliminary data.</text>
</comment>
<dbReference type="InterPro" id="IPR008978">
    <property type="entry name" value="HSP20-like_chaperone"/>
</dbReference>
<dbReference type="Proteomes" id="UP000179047">
    <property type="component" value="Unassembled WGS sequence"/>
</dbReference>
<dbReference type="Pfam" id="PF00011">
    <property type="entry name" value="HSP20"/>
    <property type="match status" value="1"/>
</dbReference>
<dbReference type="InterPro" id="IPR002068">
    <property type="entry name" value="A-crystallin/Hsp20_dom"/>
</dbReference>
<dbReference type="PANTHER" id="PTHR11527">
    <property type="entry name" value="HEAT-SHOCK PROTEIN 20 FAMILY MEMBER"/>
    <property type="match status" value="1"/>
</dbReference>
<dbReference type="AlphaFoldDB" id="A0A1F8GQ95"/>
<evidence type="ECO:0000256" key="3">
    <source>
        <dbReference type="SAM" id="MobiDB-lite"/>
    </source>
</evidence>
<evidence type="ECO:0000256" key="2">
    <source>
        <dbReference type="RuleBase" id="RU003616"/>
    </source>
</evidence>
<dbReference type="EMBL" id="MGKP01000029">
    <property type="protein sequence ID" value="OGN27543.1"/>
    <property type="molecule type" value="Genomic_DNA"/>
</dbReference>
<name>A0A1F8GQ95_9BACT</name>
<feature type="domain" description="SHSP" evidence="4">
    <location>
        <begin position="26"/>
        <end position="137"/>
    </location>
</feature>